<name>A0A126ZUF0_9MICC</name>
<gene>
    <name evidence="3" type="ORF">SA2016_0065</name>
</gene>
<keyword evidence="4" id="KW-1185">Reference proteome</keyword>
<dbReference type="Pfam" id="PF13561">
    <property type="entry name" value="adh_short_C2"/>
    <property type="match status" value="1"/>
</dbReference>
<dbReference type="PRINTS" id="PR00080">
    <property type="entry name" value="SDRFAMILY"/>
</dbReference>
<evidence type="ECO:0000313" key="4">
    <source>
        <dbReference type="Proteomes" id="UP000070134"/>
    </source>
</evidence>
<sequence length="226" mass="23093">MPEPQHAVVTGASSGIGRAVAERLLSEGWCVTGLSRRETALGARFRWRQADLAEPSSVADAVTGLAPASALVHAAGLQRTGRLGGLDTGALQEMFAVHVAAASVLADTLVPSMPDGGRIVLLGSRTAAGAAGKSHYSATKAALLGLGRSWAKELAPRRITVNVVSPGPTDTPMLSDPRRADVAPVSTPLGHLVDPDDVAALVGFLIGPHGRSITGQDYLICAGTSL</sequence>
<accession>A0A126ZUF0</accession>
<proteinExistence type="inferred from homology"/>
<reference evidence="3 4" key="1">
    <citation type="submission" date="2016-02" db="EMBL/GenBank/DDBJ databases">
        <title>Complete genome of Sinomonas atrocyanea KCTC 3377.</title>
        <authorList>
            <person name="Kim K.M."/>
        </authorList>
    </citation>
    <scope>NUCLEOTIDE SEQUENCE [LARGE SCALE GENOMIC DNA]</scope>
    <source>
        <strain evidence="3 4">KCTC 3377</strain>
    </source>
</reference>
<evidence type="ECO:0000313" key="3">
    <source>
        <dbReference type="EMBL" id="AMM30770.1"/>
    </source>
</evidence>
<evidence type="ECO:0000256" key="2">
    <source>
        <dbReference type="ARBA" id="ARBA00023002"/>
    </source>
</evidence>
<dbReference type="EMBL" id="CP014518">
    <property type="protein sequence ID" value="AMM30770.1"/>
    <property type="molecule type" value="Genomic_DNA"/>
</dbReference>
<dbReference type="SUPFAM" id="SSF51735">
    <property type="entry name" value="NAD(P)-binding Rossmann-fold domains"/>
    <property type="match status" value="1"/>
</dbReference>
<dbReference type="OrthoDB" id="4350228at2"/>
<dbReference type="PATRIC" id="fig|37927.3.peg.67"/>
<dbReference type="CDD" id="cd05233">
    <property type="entry name" value="SDR_c"/>
    <property type="match status" value="1"/>
</dbReference>
<dbReference type="PANTHER" id="PTHR42760">
    <property type="entry name" value="SHORT-CHAIN DEHYDROGENASES/REDUCTASES FAMILY MEMBER"/>
    <property type="match status" value="1"/>
</dbReference>
<dbReference type="GO" id="GO:0016616">
    <property type="term" value="F:oxidoreductase activity, acting on the CH-OH group of donors, NAD or NADP as acceptor"/>
    <property type="evidence" value="ECO:0007669"/>
    <property type="project" value="TreeGrafter"/>
</dbReference>
<dbReference type="AlphaFoldDB" id="A0A126ZUF0"/>
<dbReference type="InterPro" id="IPR036291">
    <property type="entry name" value="NAD(P)-bd_dom_sf"/>
</dbReference>
<protein>
    <submittedName>
        <fullName evidence="3">Short-chain dehydrogenase/reductase SDR</fullName>
    </submittedName>
</protein>
<keyword evidence="2" id="KW-0560">Oxidoreductase</keyword>
<dbReference type="PANTHER" id="PTHR42760:SF133">
    <property type="entry name" value="3-OXOACYL-[ACYL-CARRIER-PROTEIN] REDUCTASE"/>
    <property type="match status" value="1"/>
</dbReference>
<dbReference type="InterPro" id="IPR002347">
    <property type="entry name" value="SDR_fam"/>
</dbReference>
<comment type="similarity">
    <text evidence="1">Belongs to the short-chain dehydrogenases/reductases (SDR) family.</text>
</comment>
<dbReference type="PRINTS" id="PR00081">
    <property type="entry name" value="GDHRDH"/>
</dbReference>
<dbReference type="RefSeq" id="WP_066494189.1">
    <property type="nucleotide sequence ID" value="NZ_BJMO01000013.1"/>
</dbReference>
<dbReference type="STRING" id="37927.SA2016_0065"/>
<evidence type="ECO:0000256" key="1">
    <source>
        <dbReference type="ARBA" id="ARBA00006484"/>
    </source>
</evidence>
<organism evidence="3 4">
    <name type="scientific">Sinomonas atrocyanea</name>
    <dbReference type="NCBI Taxonomy" id="37927"/>
    <lineage>
        <taxon>Bacteria</taxon>
        <taxon>Bacillati</taxon>
        <taxon>Actinomycetota</taxon>
        <taxon>Actinomycetes</taxon>
        <taxon>Micrococcales</taxon>
        <taxon>Micrococcaceae</taxon>
        <taxon>Sinomonas</taxon>
    </lineage>
</organism>
<dbReference type="KEGG" id="satk:SA2016_0065"/>
<dbReference type="Gene3D" id="3.40.50.720">
    <property type="entry name" value="NAD(P)-binding Rossmann-like Domain"/>
    <property type="match status" value="1"/>
</dbReference>
<dbReference type="Proteomes" id="UP000070134">
    <property type="component" value="Chromosome"/>
</dbReference>